<dbReference type="Pfam" id="PF12675">
    <property type="entry name" value="DUF3795"/>
    <property type="match status" value="1"/>
</dbReference>
<name>A0ABT1SB57_9FIRM</name>
<dbReference type="RefSeq" id="WP_216561755.1">
    <property type="nucleotide sequence ID" value="NZ_CP172320.1"/>
</dbReference>
<gene>
    <name evidence="1" type="ORF">NE686_10770</name>
</gene>
<keyword evidence="2" id="KW-1185">Reference proteome</keyword>
<dbReference type="EMBL" id="JANGAC010000007">
    <property type="protein sequence ID" value="MCQ4923572.1"/>
    <property type="molecule type" value="Genomic_DNA"/>
</dbReference>
<organism evidence="1 2">
    <name type="scientific">Tissierella carlieri</name>
    <dbReference type="NCBI Taxonomy" id="689904"/>
    <lineage>
        <taxon>Bacteria</taxon>
        <taxon>Bacillati</taxon>
        <taxon>Bacillota</taxon>
        <taxon>Tissierellia</taxon>
        <taxon>Tissierellales</taxon>
        <taxon>Tissierellaceae</taxon>
        <taxon>Tissierella</taxon>
    </lineage>
</organism>
<dbReference type="InterPro" id="IPR024227">
    <property type="entry name" value="DUF3795"/>
</dbReference>
<evidence type="ECO:0000313" key="2">
    <source>
        <dbReference type="Proteomes" id="UP001524478"/>
    </source>
</evidence>
<dbReference type="Proteomes" id="UP001524478">
    <property type="component" value="Unassembled WGS sequence"/>
</dbReference>
<sequence>MEEITMCGYKCDLCKAFAPNIINKDEREILTNMWKKYYDLDIPPEEIYCDGCRCNKENAKRIDDDCPVRKCVIDKKIDNCGECIDFPCTVFNERRGLSFQEAKEKLGSNFCADEYNSNLLAYDNFARLKEYIKKK</sequence>
<proteinExistence type="predicted"/>
<protein>
    <submittedName>
        <fullName evidence="1">DUF3795 domain-containing protein</fullName>
    </submittedName>
</protein>
<reference evidence="1 2" key="1">
    <citation type="submission" date="2022-06" db="EMBL/GenBank/DDBJ databases">
        <title>Isolation of gut microbiota from human fecal samples.</title>
        <authorList>
            <person name="Pamer E.G."/>
            <person name="Barat B."/>
            <person name="Waligurski E."/>
            <person name="Medina S."/>
            <person name="Paddock L."/>
            <person name="Mostad J."/>
        </authorList>
    </citation>
    <scope>NUCLEOTIDE SEQUENCE [LARGE SCALE GENOMIC DNA]</scope>
    <source>
        <strain evidence="1 2">DFI.7.95</strain>
    </source>
</reference>
<evidence type="ECO:0000313" key="1">
    <source>
        <dbReference type="EMBL" id="MCQ4923572.1"/>
    </source>
</evidence>
<accession>A0ABT1SB57</accession>
<comment type="caution">
    <text evidence="1">The sequence shown here is derived from an EMBL/GenBank/DDBJ whole genome shotgun (WGS) entry which is preliminary data.</text>
</comment>